<feature type="region of interest" description="Disordered" evidence="1">
    <location>
        <begin position="1"/>
        <end position="81"/>
    </location>
</feature>
<dbReference type="EMBL" id="BT069206">
    <property type="protein sequence ID" value="ACN36103.1"/>
    <property type="molecule type" value="mRNA"/>
</dbReference>
<dbReference type="AlphaFoldDB" id="C0PLN7"/>
<accession>C0PLN7</accession>
<feature type="compositionally biased region" description="Polar residues" evidence="1">
    <location>
        <begin position="58"/>
        <end position="67"/>
    </location>
</feature>
<evidence type="ECO:0000313" key="2">
    <source>
        <dbReference type="EMBL" id="ACN36103.1"/>
    </source>
</evidence>
<organism evidence="2">
    <name type="scientific">Zea mays</name>
    <name type="common">Maize</name>
    <dbReference type="NCBI Taxonomy" id="4577"/>
    <lineage>
        <taxon>Eukaryota</taxon>
        <taxon>Viridiplantae</taxon>
        <taxon>Streptophyta</taxon>
        <taxon>Embryophyta</taxon>
        <taxon>Tracheophyta</taxon>
        <taxon>Spermatophyta</taxon>
        <taxon>Magnoliopsida</taxon>
        <taxon>Liliopsida</taxon>
        <taxon>Poales</taxon>
        <taxon>Poaceae</taxon>
        <taxon>PACMAD clade</taxon>
        <taxon>Panicoideae</taxon>
        <taxon>Andropogonodae</taxon>
        <taxon>Andropogoneae</taxon>
        <taxon>Tripsacinae</taxon>
        <taxon>Zea</taxon>
    </lineage>
</organism>
<sequence length="81" mass="8306">MATIPATFHRVRASPSTRNGTTPSRSAASMAALPASPSGTPCARATYASGRTPLAGTRNGSARSTASVAPANARRHSRREK</sequence>
<feature type="compositionally biased region" description="Low complexity" evidence="1">
    <location>
        <begin position="23"/>
        <end position="38"/>
    </location>
</feature>
<proteinExistence type="evidence at transcript level"/>
<reference evidence="2" key="2">
    <citation type="submission" date="2012-06" db="EMBL/GenBank/DDBJ databases">
        <authorList>
            <person name="Yu Y."/>
            <person name="Currie J."/>
            <person name="Lomeli R."/>
            <person name="Angelova A."/>
            <person name="Collura K."/>
            <person name="Wissotski M."/>
            <person name="Campos D."/>
            <person name="Kudrna D."/>
            <person name="Golser W."/>
            <person name="Ashely E."/>
            <person name="Descour A."/>
            <person name="Fernandes J."/>
            <person name="Soderlund C."/>
            <person name="Walbot V."/>
        </authorList>
    </citation>
    <scope>NUCLEOTIDE SEQUENCE</scope>
    <source>
        <strain evidence="2">B73</strain>
    </source>
</reference>
<reference evidence="2" key="1">
    <citation type="journal article" date="2009" name="PLoS Genet.">
        <title>Sequencing, mapping, and analysis of 27,455 maize full-length cDNAs.</title>
        <authorList>
            <person name="Soderlund C."/>
            <person name="Descour A."/>
            <person name="Kudrna D."/>
            <person name="Bomhoff M."/>
            <person name="Boyd L."/>
            <person name="Currie J."/>
            <person name="Angelova A."/>
            <person name="Collura K."/>
            <person name="Wissotski M."/>
            <person name="Ashley E."/>
            <person name="Morrow D."/>
            <person name="Fernandes J."/>
            <person name="Walbot V."/>
            <person name="Yu Y."/>
        </authorList>
    </citation>
    <scope>NUCLEOTIDE SEQUENCE</scope>
    <source>
        <strain evidence="2">B73</strain>
    </source>
</reference>
<protein>
    <submittedName>
        <fullName evidence="2">Uncharacterized protein</fullName>
    </submittedName>
</protein>
<evidence type="ECO:0000256" key="1">
    <source>
        <dbReference type="SAM" id="MobiDB-lite"/>
    </source>
</evidence>
<name>C0PLN7_MAIZE</name>